<sequence>MGGVGPQSAASPAMRGNALALRTSLSTTSSIADRIRAAEAAVRKLVSVDEREALSNGLRTLAEEYEEGWLSGSDETDEE</sequence>
<evidence type="ECO:0000313" key="2">
    <source>
        <dbReference type="Proteomes" id="UP000799766"/>
    </source>
</evidence>
<dbReference type="EMBL" id="MU001670">
    <property type="protein sequence ID" value="KAF2461862.1"/>
    <property type="molecule type" value="Genomic_DNA"/>
</dbReference>
<dbReference type="Proteomes" id="UP000799766">
    <property type="component" value="Unassembled WGS sequence"/>
</dbReference>
<organism evidence="1 2">
    <name type="scientific">Lineolata rhizophorae</name>
    <dbReference type="NCBI Taxonomy" id="578093"/>
    <lineage>
        <taxon>Eukaryota</taxon>
        <taxon>Fungi</taxon>
        <taxon>Dikarya</taxon>
        <taxon>Ascomycota</taxon>
        <taxon>Pezizomycotina</taxon>
        <taxon>Dothideomycetes</taxon>
        <taxon>Dothideomycetes incertae sedis</taxon>
        <taxon>Lineolatales</taxon>
        <taxon>Lineolataceae</taxon>
        <taxon>Lineolata</taxon>
    </lineage>
</organism>
<name>A0A6A6PDH7_9PEZI</name>
<evidence type="ECO:0000313" key="1">
    <source>
        <dbReference type="EMBL" id="KAF2461862.1"/>
    </source>
</evidence>
<accession>A0A6A6PDH7</accession>
<keyword evidence="2" id="KW-1185">Reference proteome</keyword>
<dbReference type="OrthoDB" id="271881at2759"/>
<gene>
    <name evidence="1" type="ORF">BDY21DRAFT_329839</name>
</gene>
<dbReference type="AlphaFoldDB" id="A0A6A6PDH7"/>
<proteinExistence type="predicted"/>
<protein>
    <submittedName>
        <fullName evidence="1">Uncharacterized protein</fullName>
    </submittedName>
</protein>
<reference evidence="1" key="1">
    <citation type="journal article" date="2020" name="Stud. Mycol.">
        <title>101 Dothideomycetes genomes: a test case for predicting lifestyles and emergence of pathogens.</title>
        <authorList>
            <person name="Haridas S."/>
            <person name="Albert R."/>
            <person name="Binder M."/>
            <person name="Bloem J."/>
            <person name="Labutti K."/>
            <person name="Salamov A."/>
            <person name="Andreopoulos B."/>
            <person name="Baker S."/>
            <person name="Barry K."/>
            <person name="Bills G."/>
            <person name="Bluhm B."/>
            <person name="Cannon C."/>
            <person name="Castanera R."/>
            <person name="Culley D."/>
            <person name="Daum C."/>
            <person name="Ezra D."/>
            <person name="Gonzalez J."/>
            <person name="Henrissat B."/>
            <person name="Kuo A."/>
            <person name="Liang C."/>
            <person name="Lipzen A."/>
            <person name="Lutzoni F."/>
            <person name="Magnuson J."/>
            <person name="Mondo S."/>
            <person name="Nolan M."/>
            <person name="Ohm R."/>
            <person name="Pangilinan J."/>
            <person name="Park H.-J."/>
            <person name="Ramirez L."/>
            <person name="Alfaro M."/>
            <person name="Sun H."/>
            <person name="Tritt A."/>
            <person name="Yoshinaga Y."/>
            <person name="Zwiers L.-H."/>
            <person name="Turgeon B."/>
            <person name="Goodwin S."/>
            <person name="Spatafora J."/>
            <person name="Crous P."/>
            <person name="Grigoriev I."/>
        </authorList>
    </citation>
    <scope>NUCLEOTIDE SEQUENCE</scope>
    <source>
        <strain evidence="1">ATCC 16933</strain>
    </source>
</reference>